<reference evidence="5" key="1">
    <citation type="submission" date="2018-12" db="EMBL/GenBank/DDBJ databases">
        <title>Genome sequence of Microcystis aeruginosa NIES-4285.</title>
        <authorList>
            <person name="Tanabe Y."/>
        </authorList>
    </citation>
    <scope>NUCLEOTIDE SEQUENCE [LARGE SCALE GENOMIC DNA]</scope>
    <source>
        <strain evidence="5">NIES-4285</strain>
    </source>
</reference>
<name>A0A402DEX4_MICAE</name>
<dbReference type="AlphaFoldDB" id="A0A402DEX4"/>
<dbReference type="CDD" id="cd02440">
    <property type="entry name" value="AdoMet_MTases"/>
    <property type="match status" value="1"/>
</dbReference>
<dbReference type="Gene3D" id="3.40.50.150">
    <property type="entry name" value="Vaccinia Virus protein VP39"/>
    <property type="match status" value="1"/>
</dbReference>
<dbReference type="PANTHER" id="PTHR43861:SF1">
    <property type="entry name" value="TRANS-ACONITATE 2-METHYLTRANSFERASE"/>
    <property type="match status" value="1"/>
</dbReference>
<comment type="caution">
    <text evidence="4">The sequence shown here is derived from an EMBL/GenBank/DDBJ whole genome shotgun (WGS) entry which is preliminary data.</text>
</comment>
<proteinExistence type="predicted"/>
<dbReference type="EMBL" id="BIFY01000046">
    <property type="protein sequence ID" value="GCE60753.1"/>
    <property type="molecule type" value="Genomic_DNA"/>
</dbReference>
<evidence type="ECO:0000313" key="4">
    <source>
        <dbReference type="EMBL" id="GCE60753.1"/>
    </source>
</evidence>
<evidence type="ECO:0000313" key="5">
    <source>
        <dbReference type="Proteomes" id="UP000289660"/>
    </source>
</evidence>
<dbReference type="SUPFAM" id="SSF53335">
    <property type="entry name" value="S-adenosyl-L-methionine-dependent methyltransferases"/>
    <property type="match status" value="1"/>
</dbReference>
<dbReference type="Pfam" id="PF13649">
    <property type="entry name" value="Methyltransf_25"/>
    <property type="match status" value="1"/>
</dbReference>
<dbReference type="Proteomes" id="UP000289660">
    <property type="component" value="Unassembled WGS sequence"/>
</dbReference>
<dbReference type="RefSeq" id="WP_042790398.1">
    <property type="nucleotide sequence ID" value="NZ_BIFY01000046.1"/>
</dbReference>
<sequence length="210" mass="24250">MPIGTFVRSLLGPWERPISDIYRNIFINQADLTHQIHKWVNPEIILELGCGEGALTELLASAYPSSHIIGIDITPRVGRMFQGNLDHVRFEQKSIQEFVAETPQSVDLVVISDVMHHVPWSMHEEFLTYAGKSLKPNGYIVLKDWRKNNSPIHYLCYLLDLYITGDKVKHKTTEQFRDMIYKLFGKQSIILESTVRPWKNNIVFLIKISS</sequence>
<accession>A0A402DEX4</accession>
<keyword evidence="2 4" id="KW-0808">Transferase</keyword>
<dbReference type="GO" id="GO:0032259">
    <property type="term" value="P:methylation"/>
    <property type="evidence" value="ECO:0007669"/>
    <property type="project" value="UniProtKB-KW"/>
</dbReference>
<keyword evidence="1 4" id="KW-0489">Methyltransferase</keyword>
<dbReference type="EC" id="2.1.1.144" evidence="4"/>
<evidence type="ECO:0000259" key="3">
    <source>
        <dbReference type="Pfam" id="PF13649"/>
    </source>
</evidence>
<feature type="domain" description="Methyltransferase" evidence="3">
    <location>
        <begin position="45"/>
        <end position="138"/>
    </location>
</feature>
<gene>
    <name evidence="4" type="primary">tam</name>
    <name evidence="4" type="ORF">MiAbB_02677</name>
</gene>
<dbReference type="PANTHER" id="PTHR43861">
    <property type="entry name" value="TRANS-ACONITATE 2-METHYLTRANSFERASE-RELATED"/>
    <property type="match status" value="1"/>
</dbReference>
<dbReference type="GO" id="GO:0030798">
    <property type="term" value="F:trans-aconitate 2-methyltransferase activity"/>
    <property type="evidence" value="ECO:0007669"/>
    <property type="project" value="UniProtKB-EC"/>
</dbReference>
<evidence type="ECO:0000256" key="2">
    <source>
        <dbReference type="ARBA" id="ARBA00022679"/>
    </source>
</evidence>
<dbReference type="InterPro" id="IPR041698">
    <property type="entry name" value="Methyltransf_25"/>
</dbReference>
<dbReference type="InterPro" id="IPR029063">
    <property type="entry name" value="SAM-dependent_MTases_sf"/>
</dbReference>
<organism evidence="4 5">
    <name type="scientific">Microcystis aeruginosa NIES-4285</name>
    <dbReference type="NCBI Taxonomy" id="2497681"/>
    <lineage>
        <taxon>Bacteria</taxon>
        <taxon>Bacillati</taxon>
        <taxon>Cyanobacteriota</taxon>
        <taxon>Cyanophyceae</taxon>
        <taxon>Oscillatoriophycideae</taxon>
        <taxon>Chroococcales</taxon>
        <taxon>Microcystaceae</taxon>
        <taxon>Microcystis</taxon>
    </lineage>
</organism>
<protein>
    <submittedName>
        <fullName evidence="4">Trans-aconitate 2-methyltransferase</fullName>
        <ecNumber evidence="4">2.1.1.144</ecNumber>
    </submittedName>
</protein>
<evidence type="ECO:0000256" key="1">
    <source>
        <dbReference type="ARBA" id="ARBA00022603"/>
    </source>
</evidence>